<proteinExistence type="predicted"/>
<dbReference type="EMBL" id="FMXM01000012">
    <property type="protein sequence ID" value="SDA87966.1"/>
    <property type="molecule type" value="Genomic_DNA"/>
</dbReference>
<name>A0A1G5YZR5_9HYPH</name>
<dbReference type="Pfam" id="PF12525">
    <property type="entry name" value="DUF3726"/>
    <property type="match status" value="1"/>
</dbReference>
<sequence length="213" mass="21806">MIELSLNEVEMLAAKAARGAGFNWGPCDDIGKCARALAAGGLPWAPSLLALARDSPSLAAPTLSFPAEAGSAISAPTDGSCLCPIRTGALIADRPGLLMGHPLRIDRVAHPLWLVGFAALWDVRVHVSWRGACADVAGGAIAAKAGDAGWLAPDADVTISGGPDDVREPDRRRRASIDPTVFEALGAMAARTYVPASASSRATGAGGSRTDDE</sequence>
<evidence type="ECO:0000313" key="2">
    <source>
        <dbReference type="EMBL" id="SDA87966.1"/>
    </source>
</evidence>
<organism evidence="2 3">
    <name type="scientific">Mesorhizobium qingshengii</name>
    <dbReference type="NCBI Taxonomy" id="1165689"/>
    <lineage>
        <taxon>Bacteria</taxon>
        <taxon>Pseudomonadati</taxon>
        <taxon>Pseudomonadota</taxon>
        <taxon>Alphaproteobacteria</taxon>
        <taxon>Hyphomicrobiales</taxon>
        <taxon>Phyllobacteriaceae</taxon>
        <taxon>Mesorhizobium</taxon>
    </lineage>
</organism>
<dbReference type="InterPro" id="IPR022201">
    <property type="entry name" value="DUF3726"/>
</dbReference>
<evidence type="ECO:0008006" key="4">
    <source>
        <dbReference type="Google" id="ProtNLM"/>
    </source>
</evidence>
<dbReference type="AlphaFoldDB" id="A0A1G5YZR5"/>
<gene>
    <name evidence="2" type="ORF">SAMN02927914_03997</name>
</gene>
<evidence type="ECO:0000313" key="3">
    <source>
        <dbReference type="Proteomes" id="UP000198588"/>
    </source>
</evidence>
<evidence type="ECO:0000256" key="1">
    <source>
        <dbReference type="SAM" id="MobiDB-lite"/>
    </source>
</evidence>
<feature type="region of interest" description="Disordered" evidence="1">
    <location>
        <begin position="154"/>
        <end position="175"/>
    </location>
</feature>
<accession>A0A1G5YZR5</accession>
<dbReference type="RefSeq" id="WP_167365161.1">
    <property type="nucleotide sequence ID" value="NZ_FMXM01000012.1"/>
</dbReference>
<reference evidence="2 3" key="1">
    <citation type="submission" date="2016-10" db="EMBL/GenBank/DDBJ databases">
        <authorList>
            <person name="de Groot N.N."/>
        </authorList>
    </citation>
    <scope>NUCLEOTIDE SEQUENCE [LARGE SCALE GENOMIC DNA]</scope>
    <source>
        <strain evidence="2 3">CGMCC 1.12097</strain>
    </source>
</reference>
<dbReference type="STRING" id="1165689.SAMN02927914_03997"/>
<protein>
    <recommendedName>
        <fullName evidence="4">DUF3726 domain-containing protein</fullName>
    </recommendedName>
</protein>
<dbReference type="Proteomes" id="UP000198588">
    <property type="component" value="Unassembled WGS sequence"/>
</dbReference>